<gene>
    <name evidence="1" type="ORF">ELH40_19755</name>
    <name evidence="2" type="ORF">ELH40_22480</name>
</gene>
<dbReference type="Proteomes" id="UP000294215">
    <property type="component" value="Unassembled WGS sequence"/>
</dbReference>
<dbReference type="EMBL" id="SIMR01000001">
    <property type="protein sequence ID" value="TBC17518.1"/>
    <property type="molecule type" value="Genomic_DNA"/>
</dbReference>
<dbReference type="AlphaFoldDB" id="A0AB38I8K1"/>
<proteinExistence type="predicted"/>
<comment type="caution">
    <text evidence="1">The sequence shown here is derived from an EMBL/GenBank/DDBJ whole genome shotgun (WGS) entry which is preliminary data.</text>
</comment>
<reference evidence="1 3" key="1">
    <citation type="submission" date="2019-02" db="EMBL/GenBank/DDBJ databases">
        <title>The genomic architecture of introgression among sibling species of bacteria.</title>
        <authorList>
            <person name="Cavassim M.I.A."/>
            <person name="Moeskjaer S."/>
            <person name="Moslemi C."/>
            <person name="Fields B."/>
            <person name="Bachmann A."/>
            <person name="Vilhjalmsson B."/>
            <person name="Schierup M.H."/>
            <person name="Young J.P.W."/>
            <person name="Andersen S.U."/>
        </authorList>
    </citation>
    <scope>NUCLEOTIDE SEQUENCE [LARGE SCALE GENOMIC DNA]</scope>
    <source>
        <strain evidence="1 3">SM92</strain>
    </source>
</reference>
<name>A0AB38I8K1_9HYPH</name>
<sequence>MSTAEAAVCYLTIEYREERETWAAELAGSERFGSYERDFDGHVYQEKLHWFSEMEFRLCFLENRCEVLVDSKNVI</sequence>
<accession>A0AB38I8K1</accession>
<protein>
    <submittedName>
        <fullName evidence="1">Uncharacterized protein</fullName>
    </submittedName>
</protein>
<evidence type="ECO:0000313" key="1">
    <source>
        <dbReference type="EMBL" id="TBC17015.1"/>
    </source>
</evidence>
<organism evidence="1 3">
    <name type="scientific">Rhizobium ruizarguesonis</name>
    <dbReference type="NCBI Taxonomy" id="2081791"/>
    <lineage>
        <taxon>Bacteria</taxon>
        <taxon>Pseudomonadati</taxon>
        <taxon>Pseudomonadota</taxon>
        <taxon>Alphaproteobacteria</taxon>
        <taxon>Hyphomicrobiales</taxon>
        <taxon>Rhizobiaceae</taxon>
        <taxon>Rhizobium/Agrobacterium group</taxon>
        <taxon>Rhizobium</taxon>
    </lineage>
</organism>
<evidence type="ECO:0000313" key="2">
    <source>
        <dbReference type="EMBL" id="TBC17518.1"/>
    </source>
</evidence>
<dbReference type="EMBL" id="SIMR01000001">
    <property type="protein sequence ID" value="TBC17015.1"/>
    <property type="molecule type" value="Genomic_DNA"/>
</dbReference>
<evidence type="ECO:0000313" key="3">
    <source>
        <dbReference type="Proteomes" id="UP000294215"/>
    </source>
</evidence>